<gene>
    <name evidence="3" type="ORF">DRJ31_08565</name>
</gene>
<keyword evidence="1" id="KW-1133">Transmembrane helix</keyword>
<dbReference type="AlphaFoldDB" id="A0A497ELA2"/>
<dbReference type="NCBIfam" id="TIGR02537">
    <property type="entry name" value="arch_flag_Nterm"/>
    <property type="match status" value="1"/>
</dbReference>
<dbReference type="InterPro" id="IPR013373">
    <property type="entry name" value="Flagellin/pilin_N_arc"/>
</dbReference>
<organism evidence="3 4">
    <name type="scientific">Thermoproteota archaeon</name>
    <dbReference type="NCBI Taxonomy" id="2056631"/>
    <lineage>
        <taxon>Archaea</taxon>
        <taxon>Thermoproteota</taxon>
    </lineage>
</organism>
<keyword evidence="1" id="KW-0812">Transmembrane</keyword>
<name>A0A497ELA2_9CREN</name>
<evidence type="ECO:0000259" key="2">
    <source>
        <dbReference type="Pfam" id="PF07790"/>
    </source>
</evidence>
<dbReference type="Proteomes" id="UP000278475">
    <property type="component" value="Unassembled WGS sequence"/>
</dbReference>
<sequence>MRCVENYICSCLSRVQSKDVKTLIGTDLITKTIKNDKKAVSPVIATILLIVIAVATAIVVYTWAMAFVGGATTATGPGGQMQLDAYKIWNNENATFYIRNTGGITLNITQIYIDGVLHDYNGTAPKENITSGEFIGNLSTTEAGYVSGGGVFVVNYTGGDFDPGEVAYIFVRAASGITLTDGKAHTVKLVCPDGTTLAFSIRKK</sequence>
<evidence type="ECO:0000313" key="4">
    <source>
        <dbReference type="Proteomes" id="UP000278475"/>
    </source>
</evidence>
<dbReference type="InterPro" id="IPR012859">
    <property type="entry name" value="Pilin_N_archaeal"/>
</dbReference>
<protein>
    <recommendedName>
        <fullName evidence="2">Archaeal Type IV pilin N-terminal domain-containing protein</fullName>
    </recommendedName>
</protein>
<feature type="domain" description="Archaeal Type IV pilin N-terminal" evidence="2">
    <location>
        <begin position="38"/>
        <end position="113"/>
    </location>
</feature>
<evidence type="ECO:0000313" key="3">
    <source>
        <dbReference type="EMBL" id="RLE47635.1"/>
    </source>
</evidence>
<reference evidence="3 4" key="1">
    <citation type="submission" date="2018-06" db="EMBL/GenBank/DDBJ databases">
        <title>Extensive metabolic versatility and redundancy in microbially diverse, dynamic hydrothermal sediments.</title>
        <authorList>
            <person name="Dombrowski N."/>
            <person name="Teske A."/>
            <person name="Baker B.J."/>
        </authorList>
    </citation>
    <scope>NUCLEOTIDE SEQUENCE [LARGE SCALE GENOMIC DNA]</scope>
    <source>
        <strain evidence="3">B66_G16</strain>
    </source>
</reference>
<evidence type="ECO:0000256" key="1">
    <source>
        <dbReference type="SAM" id="Phobius"/>
    </source>
</evidence>
<dbReference type="EMBL" id="QMQV01000115">
    <property type="protein sequence ID" value="RLE47635.1"/>
    <property type="molecule type" value="Genomic_DNA"/>
</dbReference>
<accession>A0A497ELA2</accession>
<dbReference type="Pfam" id="PF07790">
    <property type="entry name" value="Pilin_N"/>
    <property type="match status" value="1"/>
</dbReference>
<keyword evidence="1" id="KW-0472">Membrane</keyword>
<proteinExistence type="predicted"/>
<feature type="transmembrane region" description="Helical" evidence="1">
    <location>
        <begin position="39"/>
        <end position="64"/>
    </location>
</feature>
<comment type="caution">
    <text evidence="3">The sequence shown here is derived from an EMBL/GenBank/DDBJ whole genome shotgun (WGS) entry which is preliminary data.</text>
</comment>